<keyword evidence="2 6" id="KW-0489">Methyltransferase</keyword>
<dbReference type="STRING" id="903984.BCR21_12010"/>
<dbReference type="GO" id="GO:0032259">
    <property type="term" value="P:methylation"/>
    <property type="evidence" value="ECO:0007669"/>
    <property type="project" value="UniProtKB-KW"/>
</dbReference>
<dbReference type="RefSeq" id="WP_069646746.1">
    <property type="nucleotide sequence ID" value="NZ_MIJZ01000014.1"/>
</dbReference>
<name>A0A1E5GE95_9ENTE</name>
<reference evidence="9" key="1">
    <citation type="submission" date="2016-09" db="EMBL/GenBank/DDBJ databases">
        <authorList>
            <person name="Gulvik C.A."/>
        </authorList>
    </citation>
    <scope>NUCLEOTIDE SEQUENCE [LARGE SCALE GENOMIC DNA]</scope>
    <source>
        <strain evidence="9">DSM 23328</strain>
    </source>
</reference>
<dbReference type="Pfam" id="PF00145">
    <property type="entry name" value="DNA_methylase"/>
    <property type="match status" value="1"/>
</dbReference>
<protein>
    <recommendedName>
        <fullName evidence="1">DNA (cytosine-5-)-methyltransferase</fullName>
        <ecNumber evidence="1">2.1.1.37</ecNumber>
    </recommendedName>
</protein>
<dbReference type="SUPFAM" id="SSF53335">
    <property type="entry name" value="S-adenosyl-L-methionine-dependent methyltransferases"/>
    <property type="match status" value="1"/>
</dbReference>
<dbReference type="NCBIfam" id="TIGR00675">
    <property type="entry name" value="dcm"/>
    <property type="match status" value="1"/>
</dbReference>
<organism evidence="8 9">
    <name type="scientific">Enterococcus ureasiticus</name>
    <dbReference type="NCBI Taxonomy" id="903984"/>
    <lineage>
        <taxon>Bacteria</taxon>
        <taxon>Bacillati</taxon>
        <taxon>Bacillota</taxon>
        <taxon>Bacilli</taxon>
        <taxon>Lactobacillales</taxon>
        <taxon>Enterococcaceae</taxon>
        <taxon>Enterococcus</taxon>
    </lineage>
</organism>
<dbReference type="PROSITE" id="PS51679">
    <property type="entry name" value="SAM_MT_C5"/>
    <property type="match status" value="1"/>
</dbReference>
<proteinExistence type="inferred from homology"/>
<evidence type="ECO:0000256" key="5">
    <source>
        <dbReference type="ARBA" id="ARBA00022747"/>
    </source>
</evidence>
<sequence>MGKKKIVAIDLFSGCGGTSSGLIKAGIDVRAAVEINKVATKTYTKNISAHVIEEDIVNVSGSELLDKIKLKRNEELLLVACPPCQGFSSIGNGTEDDERNQLVYQFVRLVNELRPAYVLMENVSGMSKGKGKKIFKDVLKKFDLLNYEINSDILNSADFGVPQMRKRLVLHGVRRDIYEKMVAKDMNLELPKPTNINPSSKENPEELPVWETAGSVFNLPRLSAGEKHQSETVFNHYANGLSDINKERIRHIRRNGGSRDCLPDRLVLNCHRGKQGHGDVYGIIDVNRPAPTMTGGCMSYTKGRFGHPVEDRAISAREAARIQSFEDEFIFEGTNGEIALQIGNAVPVKLAKASGEYFQWLNRKLNEK</sequence>
<accession>A0A1E5GE95</accession>
<evidence type="ECO:0000256" key="2">
    <source>
        <dbReference type="ARBA" id="ARBA00022603"/>
    </source>
</evidence>
<evidence type="ECO:0000313" key="8">
    <source>
        <dbReference type="EMBL" id="OEG10999.1"/>
    </source>
</evidence>
<keyword evidence="3 6" id="KW-0808">Transferase</keyword>
<comment type="similarity">
    <text evidence="6 7">Belongs to the class I-like SAM-binding methyltransferase superfamily. C5-methyltransferase family.</text>
</comment>
<keyword evidence="5" id="KW-0680">Restriction system</keyword>
<evidence type="ECO:0000256" key="7">
    <source>
        <dbReference type="RuleBase" id="RU000416"/>
    </source>
</evidence>
<keyword evidence="4 6" id="KW-0949">S-adenosyl-L-methionine</keyword>
<dbReference type="AlphaFoldDB" id="A0A1E5GE95"/>
<keyword evidence="9" id="KW-1185">Reference proteome</keyword>
<dbReference type="Gene3D" id="3.90.120.10">
    <property type="entry name" value="DNA Methylase, subunit A, domain 2"/>
    <property type="match status" value="1"/>
</dbReference>
<evidence type="ECO:0000256" key="3">
    <source>
        <dbReference type="ARBA" id="ARBA00022679"/>
    </source>
</evidence>
<evidence type="ECO:0000256" key="4">
    <source>
        <dbReference type="ARBA" id="ARBA00022691"/>
    </source>
</evidence>
<dbReference type="InterPro" id="IPR050390">
    <property type="entry name" value="C5-Methyltransferase"/>
</dbReference>
<evidence type="ECO:0000256" key="1">
    <source>
        <dbReference type="ARBA" id="ARBA00011975"/>
    </source>
</evidence>
<gene>
    <name evidence="8" type="ORF">BCR21_12010</name>
</gene>
<dbReference type="PANTHER" id="PTHR10629:SF52">
    <property type="entry name" value="DNA (CYTOSINE-5)-METHYLTRANSFERASE 1"/>
    <property type="match status" value="1"/>
</dbReference>
<dbReference type="EMBL" id="MIJZ01000014">
    <property type="protein sequence ID" value="OEG10999.1"/>
    <property type="molecule type" value="Genomic_DNA"/>
</dbReference>
<evidence type="ECO:0000256" key="6">
    <source>
        <dbReference type="PROSITE-ProRule" id="PRU01016"/>
    </source>
</evidence>
<comment type="caution">
    <text evidence="8">The sequence shown here is derived from an EMBL/GenBank/DDBJ whole genome shotgun (WGS) entry which is preliminary data.</text>
</comment>
<dbReference type="InterPro" id="IPR001525">
    <property type="entry name" value="C5_MeTfrase"/>
</dbReference>
<dbReference type="GO" id="GO:0009307">
    <property type="term" value="P:DNA restriction-modification system"/>
    <property type="evidence" value="ECO:0007669"/>
    <property type="project" value="UniProtKB-KW"/>
</dbReference>
<dbReference type="PRINTS" id="PR00105">
    <property type="entry name" value="C5METTRFRASE"/>
</dbReference>
<dbReference type="OrthoDB" id="9813719at2"/>
<feature type="active site" evidence="6">
    <location>
        <position position="84"/>
    </location>
</feature>
<dbReference type="InterPro" id="IPR029063">
    <property type="entry name" value="SAM-dependent_MTases_sf"/>
</dbReference>
<dbReference type="Proteomes" id="UP000094068">
    <property type="component" value="Unassembled WGS sequence"/>
</dbReference>
<dbReference type="GO" id="GO:0003886">
    <property type="term" value="F:DNA (cytosine-5-)-methyltransferase activity"/>
    <property type="evidence" value="ECO:0007669"/>
    <property type="project" value="UniProtKB-EC"/>
</dbReference>
<dbReference type="PANTHER" id="PTHR10629">
    <property type="entry name" value="CYTOSINE-SPECIFIC METHYLTRANSFERASE"/>
    <property type="match status" value="1"/>
</dbReference>
<dbReference type="EC" id="2.1.1.37" evidence="1"/>
<evidence type="ECO:0000313" key="9">
    <source>
        <dbReference type="Proteomes" id="UP000094068"/>
    </source>
</evidence>
<dbReference type="Gene3D" id="3.40.50.150">
    <property type="entry name" value="Vaccinia Virus protein VP39"/>
    <property type="match status" value="1"/>
</dbReference>